<accession>A0ABM8XSU4</accession>
<evidence type="ECO:0000256" key="1">
    <source>
        <dbReference type="SAM" id="MobiDB-lite"/>
    </source>
</evidence>
<evidence type="ECO:0000313" key="2">
    <source>
        <dbReference type="EMBL" id="CAG9183400.1"/>
    </source>
</evidence>
<dbReference type="Proteomes" id="UP000706525">
    <property type="component" value="Unassembled WGS sequence"/>
</dbReference>
<feature type="compositionally biased region" description="Basic and acidic residues" evidence="1">
    <location>
        <begin position="431"/>
        <end position="453"/>
    </location>
</feature>
<name>A0ABM8XSU4_9BURK</name>
<gene>
    <name evidence="2" type="ORF">LMG32289_05368</name>
</gene>
<reference evidence="2 3" key="1">
    <citation type="submission" date="2021-08" db="EMBL/GenBank/DDBJ databases">
        <authorList>
            <person name="Peeters C."/>
        </authorList>
    </citation>
    <scope>NUCLEOTIDE SEQUENCE [LARGE SCALE GENOMIC DNA]</scope>
    <source>
        <strain evidence="2 3">LMG 32289</strain>
    </source>
</reference>
<dbReference type="EMBL" id="CAJZAG010000011">
    <property type="protein sequence ID" value="CAG9183400.1"/>
    <property type="molecule type" value="Genomic_DNA"/>
</dbReference>
<dbReference type="RefSeq" id="WP_223993905.1">
    <property type="nucleotide sequence ID" value="NZ_CAJZAG010000011.1"/>
</dbReference>
<organism evidence="2 3">
    <name type="scientific">Cupriavidus pampae</name>
    <dbReference type="NCBI Taxonomy" id="659251"/>
    <lineage>
        <taxon>Bacteria</taxon>
        <taxon>Pseudomonadati</taxon>
        <taxon>Pseudomonadota</taxon>
        <taxon>Betaproteobacteria</taxon>
        <taxon>Burkholderiales</taxon>
        <taxon>Burkholderiaceae</taxon>
        <taxon>Cupriavidus</taxon>
    </lineage>
</organism>
<sequence>MPSDLLALTPRLPWESAASLADSLFGERPSRQRAWMACGTVSWPLQAVAAYGNGYYGDVQTLLKERSLVGYCLIGLPPRLRRALCERAITGAWALRDQAMSHGFLWRPVKICPACAVQSWHDLGIMGWLWPHQAPLVEACWRHGLLLSQRQAQVVPGVLPPARDATPDQVAFARNAVAVCAMGMDIANATPQWVQAFRDAGYLNGRATFRTRLFTQHYREFGIAHFANPTFREVCTSPGAATQIAHFVEAAARGARAGLAINPVYLVAVQGFFQTLEKAAVRRNQAGRLSRIPRWCCWTIEPDVGTWDGGQSALADLVARGCSPREVANRCGISLVAARSRLYREPARYYRKARWRFLRRSARETFLRLAEAHPVATANFLGKQEPNLCKWLAKEDPAWWQRQLHRLEVARAAADARCREARGHIAASGERPQDARARPAKPTDRERRRSSVDSEVAKIRYALVLVRSRRLARRNGETS</sequence>
<evidence type="ECO:0008006" key="4">
    <source>
        <dbReference type="Google" id="ProtNLM"/>
    </source>
</evidence>
<comment type="caution">
    <text evidence="2">The sequence shown here is derived from an EMBL/GenBank/DDBJ whole genome shotgun (WGS) entry which is preliminary data.</text>
</comment>
<protein>
    <recommendedName>
        <fullName evidence="4">Transposon Tn7 transposition protein TnsD C-termianl domain-containing protein</fullName>
    </recommendedName>
</protein>
<feature type="region of interest" description="Disordered" evidence="1">
    <location>
        <begin position="423"/>
        <end position="453"/>
    </location>
</feature>
<keyword evidence="3" id="KW-1185">Reference proteome</keyword>
<proteinExistence type="predicted"/>
<evidence type="ECO:0000313" key="3">
    <source>
        <dbReference type="Proteomes" id="UP000706525"/>
    </source>
</evidence>